<dbReference type="PANTHER" id="PTHR10491:SF4">
    <property type="entry name" value="METHIONINE ADENOSYLTRANSFERASE 2 SUBUNIT BETA"/>
    <property type="match status" value="1"/>
</dbReference>
<dbReference type="SUPFAM" id="SSF51735">
    <property type="entry name" value="NAD(P)-binding Rossmann-fold domains"/>
    <property type="match status" value="1"/>
</dbReference>
<comment type="cofactor">
    <cofactor evidence="6">
        <name>Mg(2+)</name>
        <dbReference type="ChEBI" id="CHEBI:18420"/>
    </cofactor>
    <text evidence="6">Binds 1 Mg(2+) ion per monomer.</text>
</comment>
<comment type="caution">
    <text evidence="8">The sequence shown here is derived from an EMBL/GenBank/DDBJ whole genome shotgun (WGS) entry which is preliminary data.</text>
</comment>
<evidence type="ECO:0000313" key="9">
    <source>
        <dbReference type="Proteomes" id="UP001205906"/>
    </source>
</evidence>
<gene>
    <name evidence="8" type="primary">rfbD</name>
    <name evidence="8" type="ORF">NGM99_04830</name>
</gene>
<keyword evidence="6 8" id="KW-0560">Oxidoreductase</keyword>
<sequence length="298" mass="31867">MRILVTGKSGQLVSSLREAAGARPDLELITAGRPELDLARPSSVRAKILALKPDLVVNAAAYTAVDRAEDEPARAHAINTNGARAVAEAAGSIGVPIIQISTDYVFSGDKQDEYQERDPTGPNTIYGLTKRDGEEAVTASNSRHLILRTAWVYSPFGQNFVRTMLRLAQTRDTIRVVADQWGNPTSALDLADAILALALRLGEGPFGIFHLAGLGTTNWAGFARQIFAESRQNGGPFAAVEDIGTADFPAKAPRPTNSRLSSRHIAAEFGIEARPWQESVARVVSRILREGGSSGIAA</sequence>
<comment type="similarity">
    <text evidence="2 6">Belongs to the dTDP-4-dehydrorhamnose reductase family.</text>
</comment>
<evidence type="ECO:0000256" key="6">
    <source>
        <dbReference type="RuleBase" id="RU364082"/>
    </source>
</evidence>
<dbReference type="InterPro" id="IPR036291">
    <property type="entry name" value="NAD(P)-bd_dom_sf"/>
</dbReference>
<dbReference type="Pfam" id="PF04321">
    <property type="entry name" value="RmlD_sub_bind"/>
    <property type="match status" value="1"/>
</dbReference>
<dbReference type="Gene3D" id="3.90.25.10">
    <property type="entry name" value="UDP-galactose 4-epimerase, domain 1"/>
    <property type="match status" value="1"/>
</dbReference>
<evidence type="ECO:0000256" key="5">
    <source>
        <dbReference type="ARBA" id="ARBA00048200"/>
    </source>
</evidence>
<protein>
    <recommendedName>
        <fullName evidence="4 6">dTDP-4-dehydrorhamnose reductase</fullName>
        <ecNumber evidence="3 6">1.1.1.133</ecNumber>
    </recommendedName>
</protein>
<evidence type="ECO:0000256" key="1">
    <source>
        <dbReference type="ARBA" id="ARBA00004781"/>
    </source>
</evidence>
<accession>A0ABT1C4Q0</accession>
<evidence type="ECO:0000256" key="4">
    <source>
        <dbReference type="ARBA" id="ARBA00017099"/>
    </source>
</evidence>
<comment type="function">
    <text evidence="6">Catalyzes the reduction of dTDP-6-deoxy-L-lyxo-4-hexulose to yield dTDP-L-rhamnose.</text>
</comment>
<dbReference type="EC" id="1.1.1.133" evidence="3 6"/>
<dbReference type="NCBIfam" id="TIGR01214">
    <property type="entry name" value="rmlD"/>
    <property type="match status" value="1"/>
</dbReference>
<feature type="domain" description="RmlD-like substrate binding" evidence="7">
    <location>
        <begin position="1"/>
        <end position="286"/>
    </location>
</feature>
<dbReference type="Proteomes" id="UP001205906">
    <property type="component" value="Unassembled WGS sequence"/>
</dbReference>
<dbReference type="EMBL" id="JAMXQS010000002">
    <property type="protein sequence ID" value="MCO6049111.1"/>
    <property type="molecule type" value="Genomic_DNA"/>
</dbReference>
<dbReference type="Gene3D" id="3.40.50.720">
    <property type="entry name" value="NAD(P)-binding Rossmann-like Domain"/>
    <property type="match status" value="1"/>
</dbReference>
<dbReference type="PANTHER" id="PTHR10491">
    <property type="entry name" value="DTDP-4-DEHYDRORHAMNOSE REDUCTASE"/>
    <property type="match status" value="1"/>
</dbReference>
<evidence type="ECO:0000256" key="3">
    <source>
        <dbReference type="ARBA" id="ARBA00012929"/>
    </source>
</evidence>
<dbReference type="RefSeq" id="WP_252816523.1">
    <property type="nucleotide sequence ID" value="NZ_JAMXQS010000002.1"/>
</dbReference>
<evidence type="ECO:0000256" key="2">
    <source>
        <dbReference type="ARBA" id="ARBA00010944"/>
    </source>
</evidence>
<reference evidence="8 9" key="1">
    <citation type="submission" date="2022-06" db="EMBL/GenBank/DDBJ databases">
        <title>Mesorhizobium sp. strain RP14 Genome sequencing and assembly.</title>
        <authorList>
            <person name="Kim I."/>
        </authorList>
    </citation>
    <scope>NUCLEOTIDE SEQUENCE [LARGE SCALE GENOMIC DNA]</scope>
    <source>
        <strain evidence="9">RP14(2022)</strain>
    </source>
</reference>
<name>A0ABT1C4Q0_9HYPH</name>
<keyword evidence="6" id="KW-0521">NADP</keyword>
<organism evidence="8 9">
    <name type="scientific">Mesorhizobium liriopis</name>
    <dbReference type="NCBI Taxonomy" id="2953882"/>
    <lineage>
        <taxon>Bacteria</taxon>
        <taxon>Pseudomonadati</taxon>
        <taxon>Pseudomonadota</taxon>
        <taxon>Alphaproteobacteria</taxon>
        <taxon>Hyphomicrobiales</taxon>
        <taxon>Phyllobacteriaceae</taxon>
        <taxon>Mesorhizobium</taxon>
    </lineage>
</organism>
<comment type="pathway">
    <text evidence="1 6">Carbohydrate biosynthesis; dTDP-L-rhamnose biosynthesis.</text>
</comment>
<dbReference type="InterPro" id="IPR005913">
    <property type="entry name" value="dTDP_dehydrorham_reduct"/>
</dbReference>
<evidence type="ECO:0000259" key="7">
    <source>
        <dbReference type="Pfam" id="PF04321"/>
    </source>
</evidence>
<proteinExistence type="inferred from homology"/>
<keyword evidence="9" id="KW-1185">Reference proteome</keyword>
<dbReference type="GO" id="GO:0008831">
    <property type="term" value="F:dTDP-4-dehydrorhamnose reductase activity"/>
    <property type="evidence" value="ECO:0007669"/>
    <property type="project" value="UniProtKB-EC"/>
</dbReference>
<dbReference type="CDD" id="cd05254">
    <property type="entry name" value="dTDP_HR_like_SDR_e"/>
    <property type="match status" value="1"/>
</dbReference>
<evidence type="ECO:0000313" key="8">
    <source>
        <dbReference type="EMBL" id="MCO6049111.1"/>
    </source>
</evidence>
<dbReference type="InterPro" id="IPR029903">
    <property type="entry name" value="RmlD-like-bd"/>
</dbReference>
<comment type="catalytic activity">
    <reaction evidence="5 6">
        <text>dTDP-beta-L-rhamnose + NADP(+) = dTDP-4-dehydro-beta-L-rhamnose + NADPH + H(+)</text>
        <dbReference type="Rhea" id="RHEA:21796"/>
        <dbReference type="ChEBI" id="CHEBI:15378"/>
        <dbReference type="ChEBI" id="CHEBI:57510"/>
        <dbReference type="ChEBI" id="CHEBI:57783"/>
        <dbReference type="ChEBI" id="CHEBI:58349"/>
        <dbReference type="ChEBI" id="CHEBI:62830"/>
        <dbReference type="EC" id="1.1.1.133"/>
    </reaction>
</comment>